<dbReference type="EMBL" id="PVNH01000001">
    <property type="protein sequence ID" value="PRX51289.1"/>
    <property type="molecule type" value="Genomic_DNA"/>
</dbReference>
<feature type="transmembrane region" description="Helical" evidence="1">
    <location>
        <begin position="72"/>
        <end position="92"/>
    </location>
</feature>
<evidence type="ECO:0000313" key="2">
    <source>
        <dbReference type="EMBL" id="PRX51289.1"/>
    </source>
</evidence>
<evidence type="ECO:0000256" key="1">
    <source>
        <dbReference type="SAM" id="Phobius"/>
    </source>
</evidence>
<feature type="transmembrane region" description="Helical" evidence="1">
    <location>
        <begin position="104"/>
        <end position="125"/>
    </location>
</feature>
<accession>A0A2T0M3K6</accession>
<feature type="transmembrane region" description="Helical" evidence="1">
    <location>
        <begin position="34"/>
        <end position="60"/>
    </location>
</feature>
<sequence length="135" mass="14074">MSGLRILLRLTAAGLAFADGMLHAAVTPEHFAQARYLGILFVFSVLFLSTLGLALTYGVFGSPAVPTGKLTRWAGILLVAGLLAGYFATRTIGFPGFSGHWGDFGLATKGIEALLLVLLVADLGGSRSVPGSHTR</sequence>
<gene>
    <name evidence="2" type="ORF">B0I33_101442</name>
</gene>
<keyword evidence="1" id="KW-0812">Transmembrane</keyword>
<keyword evidence="3" id="KW-1185">Reference proteome</keyword>
<proteinExistence type="predicted"/>
<organism evidence="2 3">
    <name type="scientific">Prauserella shujinwangii</name>
    <dbReference type="NCBI Taxonomy" id="1453103"/>
    <lineage>
        <taxon>Bacteria</taxon>
        <taxon>Bacillati</taxon>
        <taxon>Actinomycetota</taxon>
        <taxon>Actinomycetes</taxon>
        <taxon>Pseudonocardiales</taxon>
        <taxon>Pseudonocardiaceae</taxon>
        <taxon>Prauserella</taxon>
    </lineage>
</organism>
<reference evidence="2 3" key="1">
    <citation type="submission" date="2018-03" db="EMBL/GenBank/DDBJ databases">
        <title>Genomic Encyclopedia of Type Strains, Phase III (KMG-III): the genomes of soil and plant-associated and newly described type strains.</title>
        <authorList>
            <person name="Whitman W."/>
        </authorList>
    </citation>
    <scope>NUCLEOTIDE SEQUENCE [LARGE SCALE GENOMIC DNA]</scope>
    <source>
        <strain evidence="2 3">CGMCC 4.7125</strain>
    </source>
</reference>
<dbReference type="Proteomes" id="UP000238362">
    <property type="component" value="Unassembled WGS sequence"/>
</dbReference>
<dbReference type="RefSeq" id="WP_106176775.1">
    <property type="nucleotide sequence ID" value="NZ_PVNH01000001.1"/>
</dbReference>
<protein>
    <submittedName>
        <fullName evidence="2">Uncharacterized protein</fullName>
    </submittedName>
</protein>
<name>A0A2T0M3K6_9PSEU</name>
<dbReference type="AlphaFoldDB" id="A0A2T0M3K6"/>
<evidence type="ECO:0000313" key="3">
    <source>
        <dbReference type="Proteomes" id="UP000238362"/>
    </source>
</evidence>
<comment type="caution">
    <text evidence="2">The sequence shown here is derived from an EMBL/GenBank/DDBJ whole genome shotgun (WGS) entry which is preliminary data.</text>
</comment>
<keyword evidence="1" id="KW-0472">Membrane</keyword>
<keyword evidence="1" id="KW-1133">Transmembrane helix</keyword>